<dbReference type="EMBL" id="AP025637">
    <property type="protein sequence ID" value="BDG72842.1"/>
    <property type="molecule type" value="Genomic_DNA"/>
</dbReference>
<evidence type="ECO:0000313" key="1">
    <source>
        <dbReference type="EMBL" id="BDG72842.1"/>
    </source>
</evidence>
<sequence length="461" mass="49414">MAPGRPARRAGHASLRAAKPAIGYAGAAMDAPAVIAAIRFGHGRRPSDPVPPDPAAWLEAQLAPGLPGPALPADLPTTLRAVFLAQVEDAASARAGMGRPNGRRIATEEAAAAVALAIESPNGLRERLVAFWTNHFTVARAKVGPLVGVYVRDAIRPHVTGRFEDMLLAVVRHPAMLSYLDNQNSIGPESPSGQRARRGLNENLAREILELHTVTPAARYTQADVTNFAKVLTGWSFIAAREPHGFEFRARAHEPGDKTVLGRTWPEGEQGGVQALTWLARHEATHRHLATKLVRHFVADDPPPEAVRTVFAALRDTRGDLAAATRALIRLPAAWSPPLTKLRTPSDYVVAVLRAVEAPGDQADRMAVGTMNYLGQPLWGARAPIGWPDVAADWAAPETMLRRVEWANGVSARGAGRDAADVAEATLGPLVRPETLRAAARAGSAREALTIVLTSPEFHRR</sequence>
<proteinExistence type="predicted"/>
<keyword evidence="2" id="KW-1185">Reference proteome</keyword>
<dbReference type="Proteomes" id="UP000831327">
    <property type="component" value="Chromosome"/>
</dbReference>
<dbReference type="Pfam" id="PF08811">
    <property type="entry name" value="DUF1800"/>
    <property type="match status" value="1"/>
</dbReference>
<organism evidence="1 2">
    <name type="scientific">Roseomonas fluvialis</name>
    <dbReference type="NCBI Taxonomy" id="1750527"/>
    <lineage>
        <taxon>Bacteria</taxon>
        <taxon>Pseudomonadati</taxon>
        <taxon>Pseudomonadota</taxon>
        <taxon>Alphaproteobacteria</taxon>
        <taxon>Acetobacterales</taxon>
        <taxon>Roseomonadaceae</taxon>
        <taxon>Roseomonas</taxon>
    </lineage>
</organism>
<protein>
    <recommendedName>
        <fullName evidence="3">DUF1800 domain-containing protein</fullName>
    </recommendedName>
</protein>
<accession>A0ABM7Y4N7</accession>
<gene>
    <name evidence="1" type="ORF">Rmf_27710</name>
</gene>
<dbReference type="InterPro" id="IPR014917">
    <property type="entry name" value="DUF1800"/>
</dbReference>
<evidence type="ECO:0008006" key="3">
    <source>
        <dbReference type="Google" id="ProtNLM"/>
    </source>
</evidence>
<reference evidence="1 2" key="1">
    <citation type="journal article" date="2016" name="Microbes Environ.">
        <title>Phylogenetically diverse aerobic anoxygenic phototrophic bacteria isolated from epilithic biofilms in Tama river, Japan.</title>
        <authorList>
            <person name="Hirose S."/>
            <person name="Matsuura K."/>
            <person name="Haruta S."/>
        </authorList>
    </citation>
    <scope>NUCLEOTIDE SEQUENCE [LARGE SCALE GENOMIC DNA]</scope>
    <source>
        <strain evidence="1 2">S08</strain>
    </source>
</reference>
<evidence type="ECO:0000313" key="2">
    <source>
        <dbReference type="Proteomes" id="UP000831327"/>
    </source>
</evidence>
<name>A0ABM7Y4N7_9PROT</name>